<dbReference type="RefSeq" id="WP_252819853.1">
    <property type="nucleotide sequence ID" value="NZ_JAMXQS010000006.1"/>
</dbReference>
<keyword evidence="2" id="KW-1185">Reference proteome</keyword>
<reference evidence="1 2" key="1">
    <citation type="submission" date="2022-06" db="EMBL/GenBank/DDBJ databases">
        <title>Mesorhizobium sp. strain RP14 Genome sequencing and assembly.</title>
        <authorList>
            <person name="Kim I."/>
        </authorList>
    </citation>
    <scope>NUCLEOTIDE SEQUENCE [LARGE SCALE GENOMIC DNA]</scope>
    <source>
        <strain evidence="2">RP14(2022)</strain>
    </source>
</reference>
<sequence length="78" mass="8873">MSRKKQTTPRPMFFGYERDFAMRWCPVVCHGDQPIIHKGEAHRYSTFRPVPPECIDPSGEPLFGKLQAIFPAPAKEAA</sequence>
<proteinExistence type="predicted"/>
<protein>
    <submittedName>
        <fullName evidence="1">Uncharacterized protein</fullName>
    </submittedName>
</protein>
<accession>A0ABT1C7Q5</accession>
<dbReference type="EMBL" id="JAMXQS010000006">
    <property type="protein sequence ID" value="MCO6050865.1"/>
    <property type="molecule type" value="Genomic_DNA"/>
</dbReference>
<evidence type="ECO:0000313" key="1">
    <source>
        <dbReference type="EMBL" id="MCO6050865.1"/>
    </source>
</evidence>
<comment type="caution">
    <text evidence="1">The sequence shown here is derived from an EMBL/GenBank/DDBJ whole genome shotgun (WGS) entry which is preliminary data.</text>
</comment>
<name>A0ABT1C7Q5_9HYPH</name>
<evidence type="ECO:0000313" key="2">
    <source>
        <dbReference type="Proteomes" id="UP001205906"/>
    </source>
</evidence>
<gene>
    <name evidence="1" type="ORF">NGM99_13860</name>
</gene>
<organism evidence="1 2">
    <name type="scientific">Mesorhizobium liriopis</name>
    <dbReference type="NCBI Taxonomy" id="2953882"/>
    <lineage>
        <taxon>Bacteria</taxon>
        <taxon>Pseudomonadati</taxon>
        <taxon>Pseudomonadota</taxon>
        <taxon>Alphaproteobacteria</taxon>
        <taxon>Hyphomicrobiales</taxon>
        <taxon>Phyllobacteriaceae</taxon>
        <taxon>Mesorhizobium</taxon>
    </lineage>
</organism>
<dbReference type="Proteomes" id="UP001205906">
    <property type="component" value="Unassembled WGS sequence"/>
</dbReference>